<dbReference type="AlphaFoldDB" id="A0A6M8EER1"/>
<dbReference type="EMBL" id="CP042652">
    <property type="protein sequence ID" value="QKE28482.1"/>
    <property type="molecule type" value="Genomic_DNA"/>
</dbReference>
<name>A0A6M8EER1_9BACT</name>
<sequence>MEYGAIPKLDQFTDNRALNIQKVQSSKESSGITNKEDLNQVSKETSTEVKQTSAASEVSTQSSSQAKYEVVLTNTNFGYNDSSKDFYVKAIRGNSENQYPTESMMRIKSYMISQANTAS</sequence>
<accession>A0A6M8EER1</accession>
<keyword evidence="3" id="KW-1185">Reference proteome</keyword>
<evidence type="ECO:0000313" key="3">
    <source>
        <dbReference type="Proteomes" id="UP000503483"/>
    </source>
</evidence>
<dbReference type="RefSeq" id="WP_172126057.1">
    <property type="nucleotide sequence ID" value="NZ_CP042652.1"/>
</dbReference>
<proteinExistence type="predicted"/>
<feature type="region of interest" description="Disordered" evidence="1">
    <location>
        <begin position="23"/>
        <end position="65"/>
    </location>
</feature>
<protein>
    <submittedName>
        <fullName evidence="2">FlaG family protein</fullName>
    </submittedName>
</protein>
<feature type="compositionally biased region" description="Low complexity" evidence="1">
    <location>
        <begin position="51"/>
        <end position="65"/>
    </location>
</feature>
<evidence type="ECO:0000256" key="1">
    <source>
        <dbReference type="SAM" id="MobiDB-lite"/>
    </source>
</evidence>
<evidence type="ECO:0000313" key="2">
    <source>
        <dbReference type="EMBL" id="QKE28482.1"/>
    </source>
</evidence>
<dbReference type="Proteomes" id="UP000503483">
    <property type="component" value="Chromosome"/>
</dbReference>
<organism evidence="2 3">
    <name type="scientific">Arcobacter acticola</name>
    <dbReference type="NCBI Taxonomy" id="1849015"/>
    <lineage>
        <taxon>Bacteria</taxon>
        <taxon>Pseudomonadati</taxon>
        <taxon>Campylobacterota</taxon>
        <taxon>Epsilonproteobacteria</taxon>
        <taxon>Campylobacterales</taxon>
        <taxon>Arcobacteraceae</taxon>
        <taxon>Arcobacter</taxon>
    </lineage>
</organism>
<reference evidence="2 3" key="1">
    <citation type="submission" date="2019-08" db="EMBL/GenBank/DDBJ databases">
        <title>Complete genome sequence of Arcobacter acticola.</title>
        <authorList>
            <person name="Miller W."/>
        </authorList>
    </citation>
    <scope>NUCLEOTIDE SEQUENCE [LARGE SCALE GENOMIC DNA]</scope>
    <source>
        <strain evidence="2 3">KCTC 52212</strain>
    </source>
</reference>
<feature type="compositionally biased region" description="Polar residues" evidence="1">
    <location>
        <begin position="23"/>
        <end position="50"/>
    </location>
</feature>
<dbReference type="KEGG" id="paco:AACT_1306"/>
<gene>
    <name evidence="2" type="ORF">AACT_1306</name>
</gene>